<dbReference type="InterPro" id="IPR036412">
    <property type="entry name" value="HAD-like_sf"/>
</dbReference>
<keyword evidence="2" id="KW-1185">Reference proteome</keyword>
<dbReference type="NCBIfam" id="TIGR02254">
    <property type="entry name" value="YjjG_YfnB"/>
    <property type="match status" value="1"/>
</dbReference>
<name>A0ABY7RYX5_9FLAO</name>
<evidence type="ECO:0000313" key="2">
    <source>
        <dbReference type="Proteomes" id="UP001202717"/>
    </source>
</evidence>
<dbReference type="InterPro" id="IPR006439">
    <property type="entry name" value="HAD-SF_hydro_IA"/>
</dbReference>
<dbReference type="Gene3D" id="3.40.50.1000">
    <property type="entry name" value="HAD superfamily/HAD-like"/>
    <property type="match status" value="1"/>
</dbReference>
<dbReference type="EMBL" id="CP116221">
    <property type="protein sequence ID" value="WCO02334.1"/>
    <property type="molecule type" value="Genomic_DNA"/>
</dbReference>
<dbReference type="InterPro" id="IPR011951">
    <property type="entry name" value="HAD-SF_hydro_IA_YjjG/PynA"/>
</dbReference>
<accession>A0ABY7RYX5</accession>
<gene>
    <name evidence="1" type="ORF">MUN68_002315</name>
</gene>
<dbReference type="RefSeq" id="WP_249994907.1">
    <property type="nucleotide sequence ID" value="NZ_CP116221.1"/>
</dbReference>
<dbReference type="PANTHER" id="PTHR47478:SF1">
    <property type="entry name" value="PYRIMIDINE 5'-NUCLEOTIDASE YJJG"/>
    <property type="match status" value="1"/>
</dbReference>
<dbReference type="SFLD" id="SFLDG01129">
    <property type="entry name" value="C1.5:_HAD__Beta-PGM__Phosphata"/>
    <property type="match status" value="1"/>
</dbReference>
<dbReference type="InterPro" id="IPR023214">
    <property type="entry name" value="HAD_sf"/>
</dbReference>
<dbReference type="Gene3D" id="1.10.150.240">
    <property type="entry name" value="Putative phosphatase, domain 2"/>
    <property type="match status" value="1"/>
</dbReference>
<dbReference type="SFLD" id="SFLDS00003">
    <property type="entry name" value="Haloacid_Dehalogenase"/>
    <property type="match status" value="1"/>
</dbReference>
<dbReference type="PANTHER" id="PTHR47478">
    <property type="match status" value="1"/>
</dbReference>
<dbReference type="Pfam" id="PF00702">
    <property type="entry name" value="Hydrolase"/>
    <property type="match status" value="1"/>
</dbReference>
<dbReference type="NCBIfam" id="TIGR01549">
    <property type="entry name" value="HAD-SF-IA-v1"/>
    <property type="match status" value="1"/>
</dbReference>
<sequence>MKIKDIKHVFFDLDHTLWDFDKNSALTFDKIFELHQLNIDKNQFLSRYEPINLNYWKLYREEKIDKSNLRYKRLKDTFDAIEFEVSDDTINQLSEDYITYLTSFNHLFEGTFELLEHLTKHYQLHIITNGFDEAQQKKMDNANISQYFETVTNSEIAGVKKPNPIIFEYALNSAKAKPHESIMIGDNIEADILGALEMGFDAILFNYHNHKADVQIKQVTSLLDIKMYL</sequence>
<dbReference type="InterPro" id="IPR052550">
    <property type="entry name" value="Pyrimidine_5'-ntase_YjjG"/>
</dbReference>
<protein>
    <submittedName>
        <fullName evidence="1">YjjG family noncanonical pyrimidine nucleotidase</fullName>
    </submittedName>
</protein>
<organism evidence="1 2">
    <name type="scientific">Psychroserpens ponticola</name>
    <dbReference type="NCBI Taxonomy" id="2932268"/>
    <lineage>
        <taxon>Bacteria</taxon>
        <taxon>Pseudomonadati</taxon>
        <taxon>Bacteroidota</taxon>
        <taxon>Flavobacteriia</taxon>
        <taxon>Flavobacteriales</taxon>
        <taxon>Flavobacteriaceae</taxon>
        <taxon>Psychroserpens</taxon>
    </lineage>
</organism>
<dbReference type="InterPro" id="IPR023198">
    <property type="entry name" value="PGP-like_dom2"/>
</dbReference>
<reference evidence="1 2" key="1">
    <citation type="submission" date="2023-01" db="EMBL/GenBank/DDBJ databases">
        <title>Psychroserpens ponticola sp. nov., isolated from seawater.</title>
        <authorList>
            <person name="Kristyanto S."/>
            <person name="Jung J."/>
            <person name="Kim J.M."/>
            <person name="Jeon C.O."/>
        </authorList>
    </citation>
    <scope>NUCLEOTIDE SEQUENCE [LARGE SCALE GENOMIC DNA]</scope>
    <source>
        <strain evidence="1 2">MSW6</strain>
    </source>
</reference>
<dbReference type="Proteomes" id="UP001202717">
    <property type="component" value="Chromosome"/>
</dbReference>
<proteinExistence type="predicted"/>
<dbReference type="SUPFAM" id="SSF56784">
    <property type="entry name" value="HAD-like"/>
    <property type="match status" value="1"/>
</dbReference>
<dbReference type="SFLD" id="SFLDG01135">
    <property type="entry name" value="C1.5.6:_HAD__Beta-PGM__Phospha"/>
    <property type="match status" value="1"/>
</dbReference>
<evidence type="ECO:0000313" key="1">
    <source>
        <dbReference type="EMBL" id="WCO02334.1"/>
    </source>
</evidence>